<organism evidence="1 2">
    <name type="scientific">Klebsormidium nitens</name>
    <name type="common">Green alga</name>
    <name type="synonym">Ulothrix nitens</name>
    <dbReference type="NCBI Taxonomy" id="105231"/>
    <lineage>
        <taxon>Eukaryota</taxon>
        <taxon>Viridiplantae</taxon>
        <taxon>Streptophyta</taxon>
        <taxon>Klebsormidiophyceae</taxon>
        <taxon>Klebsormidiales</taxon>
        <taxon>Klebsormidiaceae</taxon>
        <taxon>Klebsormidium</taxon>
    </lineage>
</organism>
<dbReference type="Pfam" id="PF10604">
    <property type="entry name" value="Polyketide_cyc2"/>
    <property type="match status" value="1"/>
</dbReference>
<dbReference type="InterPro" id="IPR023393">
    <property type="entry name" value="START-like_dom_sf"/>
</dbReference>
<dbReference type="EMBL" id="DF237044">
    <property type="protein sequence ID" value="GAQ81928.1"/>
    <property type="molecule type" value="Genomic_DNA"/>
</dbReference>
<proteinExistence type="predicted"/>
<evidence type="ECO:0000313" key="2">
    <source>
        <dbReference type="Proteomes" id="UP000054558"/>
    </source>
</evidence>
<name>A0A1Y1I1D3_KLENI</name>
<sequence>MRLKGEHTFTVKGDLQKVFEYASDFSNIDAWDPGTPSAHKDSSLTRPKQAPLGVGTQFNLRTVLLGYVTPTVYEILQYEPPRFMKIYGVSDFHDSYDSLWFQRDDRDPSLVRVTYVSEIQLTGWYRYFEAVMSWLLLRLFKDAVRGLEKKMKSLESELQPTVASAR</sequence>
<gene>
    <name evidence="1" type="ORF">KFL_000950030</name>
</gene>
<accession>A0A1Y1I1D3</accession>
<dbReference type="SUPFAM" id="SSF55961">
    <property type="entry name" value="Bet v1-like"/>
    <property type="match status" value="1"/>
</dbReference>
<dbReference type="OrthoDB" id="10483900at2759"/>
<protein>
    <submittedName>
        <fullName evidence="1">Uncharacterized protein</fullName>
    </submittedName>
</protein>
<dbReference type="Proteomes" id="UP000054558">
    <property type="component" value="Unassembled WGS sequence"/>
</dbReference>
<keyword evidence="2" id="KW-1185">Reference proteome</keyword>
<reference evidence="1 2" key="1">
    <citation type="journal article" date="2014" name="Nat. Commun.">
        <title>Klebsormidium flaccidum genome reveals primary factors for plant terrestrial adaptation.</title>
        <authorList>
            <person name="Hori K."/>
            <person name="Maruyama F."/>
            <person name="Fujisawa T."/>
            <person name="Togashi T."/>
            <person name="Yamamoto N."/>
            <person name="Seo M."/>
            <person name="Sato S."/>
            <person name="Yamada T."/>
            <person name="Mori H."/>
            <person name="Tajima N."/>
            <person name="Moriyama T."/>
            <person name="Ikeuchi M."/>
            <person name="Watanabe M."/>
            <person name="Wada H."/>
            <person name="Kobayashi K."/>
            <person name="Saito M."/>
            <person name="Masuda T."/>
            <person name="Sasaki-Sekimoto Y."/>
            <person name="Mashiguchi K."/>
            <person name="Awai K."/>
            <person name="Shimojima M."/>
            <person name="Masuda S."/>
            <person name="Iwai M."/>
            <person name="Nobusawa T."/>
            <person name="Narise T."/>
            <person name="Kondo S."/>
            <person name="Saito H."/>
            <person name="Sato R."/>
            <person name="Murakawa M."/>
            <person name="Ihara Y."/>
            <person name="Oshima-Yamada Y."/>
            <person name="Ohtaka K."/>
            <person name="Satoh M."/>
            <person name="Sonobe K."/>
            <person name="Ishii M."/>
            <person name="Ohtani R."/>
            <person name="Kanamori-Sato M."/>
            <person name="Honoki R."/>
            <person name="Miyazaki D."/>
            <person name="Mochizuki H."/>
            <person name="Umetsu J."/>
            <person name="Higashi K."/>
            <person name="Shibata D."/>
            <person name="Kamiya Y."/>
            <person name="Sato N."/>
            <person name="Nakamura Y."/>
            <person name="Tabata S."/>
            <person name="Ida S."/>
            <person name="Kurokawa K."/>
            <person name="Ohta H."/>
        </authorList>
    </citation>
    <scope>NUCLEOTIDE SEQUENCE [LARGE SCALE GENOMIC DNA]</scope>
    <source>
        <strain evidence="1 2">NIES-2285</strain>
    </source>
</reference>
<dbReference type="Gene3D" id="3.30.530.20">
    <property type="match status" value="1"/>
</dbReference>
<evidence type="ECO:0000313" key="1">
    <source>
        <dbReference type="EMBL" id="GAQ81928.1"/>
    </source>
</evidence>
<dbReference type="AlphaFoldDB" id="A0A1Y1I1D3"/>
<dbReference type="InterPro" id="IPR019587">
    <property type="entry name" value="Polyketide_cyclase/dehydratase"/>
</dbReference>